<dbReference type="EMBL" id="JANKHO010000371">
    <property type="protein sequence ID" value="KAJ3510789.1"/>
    <property type="molecule type" value="Genomic_DNA"/>
</dbReference>
<proteinExistence type="predicted"/>
<sequence length="220" mass="24502">MAIQEAVVPPPTLSIVEDNTEQRGGLDSSRSPVPGRSKGDYILGASSAMCTALEKVGSIAPVPFLKEAAGVAGNLLQMIIDKSLNEGAFRSLLHEICDLIMVLQSECDAAKTITDEFKASVEEVLEQLTALEKLCLEYDDKNMLDKLLFHNLHKEDIEERRRRVEQIFRRFNLVNSITIRRRVDELVEAYNKRSVDLMPNADAENLLVQSSPPGRPTKLP</sequence>
<protein>
    <submittedName>
        <fullName evidence="1">Uncharacterized protein</fullName>
    </submittedName>
</protein>
<comment type="caution">
    <text evidence="1">The sequence shown here is derived from an EMBL/GenBank/DDBJ whole genome shotgun (WGS) entry which is preliminary data.</text>
</comment>
<gene>
    <name evidence="1" type="ORF">NLJ89_g4477</name>
</gene>
<keyword evidence="2" id="KW-1185">Reference proteome</keyword>
<name>A0A9W8K2L7_9AGAR</name>
<evidence type="ECO:0000313" key="1">
    <source>
        <dbReference type="EMBL" id="KAJ3510789.1"/>
    </source>
</evidence>
<dbReference type="InterPro" id="IPR059179">
    <property type="entry name" value="MLKL-like_MCAfunc"/>
</dbReference>
<dbReference type="CDD" id="cd21037">
    <property type="entry name" value="MLKL_NTD"/>
    <property type="match status" value="1"/>
</dbReference>
<dbReference type="AlphaFoldDB" id="A0A9W8K2L7"/>
<dbReference type="Proteomes" id="UP001148786">
    <property type="component" value="Unassembled WGS sequence"/>
</dbReference>
<reference evidence="1" key="1">
    <citation type="submission" date="2022-07" db="EMBL/GenBank/DDBJ databases">
        <title>Genome Sequence of Agrocybe chaxingu.</title>
        <authorList>
            <person name="Buettner E."/>
        </authorList>
    </citation>
    <scope>NUCLEOTIDE SEQUENCE</scope>
    <source>
        <strain evidence="1">MP-N11</strain>
    </source>
</reference>
<dbReference type="OrthoDB" id="3057797at2759"/>
<accession>A0A9W8K2L7</accession>
<evidence type="ECO:0000313" key="2">
    <source>
        <dbReference type="Proteomes" id="UP001148786"/>
    </source>
</evidence>
<organism evidence="1 2">
    <name type="scientific">Agrocybe chaxingu</name>
    <dbReference type="NCBI Taxonomy" id="84603"/>
    <lineage>
        <taxon>Eukaryota</taxon>
        <taxon>Fungi</taxon>
        <taxon>Dikarya</taxon>
        <taxon>Basidiomycota</taxon>
        <taxon>Agaricomycotina</taxon>
        <taxon>Agaricomycetes</taxon>
        <taxon>Agaricomycetidae</taxon>
        <taxon>Agaricales</taxon>
        <taxon>Agaricineae</taxon>
        <taxon>Strophariaceae</taxon>
        <taxon>Agrocybe</taxon>
    </lineage>
</organism>